<keyword evidence="2" id="KW-1185">Reference proteome</keyword>
<protein>
    <submittedName>
        <fullName evidence="1">Uncharacterized protein</fullName>
    </submittedName>
</protein>
<organism evidence="1 2">
    <name type="scientific">Priestia endophytica DSM 13796</name>
    <dbReference type="NCBI Taxonomy" id="1121089"/>
    <lineage>
        <taxon>Bacteria</taxon>
        <taxon>Bacillati</taxon>
        <taxon>Bacillota</taxon>
        <taxon>Bacilli</taxon>
        <taxon>Bacillales</taxon>
        <taxon>Bacillaceae</taxon>
        <taxon>Priestia</taxon>
    </lineage>
</organism>
<sequence length="114" mass="13477">MEEIIITFIHGKEELDLLLPNDIEAKEAASLLAKHFQHAYKGMEPPEIEYSFDQKQWYKADPEETLEHAMIWDGVFLRLCKQGRSSLPTIYEGKDEQMEELVERSDDYVWKMIQ</sequence>
<dbReference type="Proteomes" id="UP000182762">
    <property type="component" value="Unassembled WGS sequence"/>
</dbReference>
<comment type="caution">
    <text evidence="1">The sequence shown here is derived from an EMBL/GenBank/DDBJ whole genome shotgun (WGS) entry which is preliminary data.</text>
</comment>
<gene>
    <name evidence="1" type="ORF">SAMN02745910_02677</name>
</gene>
<proteinExistence type="predicted"/>
<dbReference type="RefSeq" id="WP_061805364.1">
    <property type="nucleotide sequence ID" value="NZ_FOXX01000006.1"/>
</dbReference>
<accession>A0A1I6AFB1</accession>
<evidence type="ECO:0000313" key="2">
    <source>
        <dbReference type="Proteomes" id="UP000182762"/>
    </source>
</evidence>
<name>A0A1I6AFB1_9BACI</name>
<dbReference type="GeneID" id="93711318"/>
<dbReference type="EMBL" id="FOXX01000006">
    <property type="protein sequence ID" value="SFQ67247.1"/>
    <property type="molecule type" value="Genomic_DNA"/>
</dbReference>
<evidence type="ECO:0000313" key="1">
    <source>
        <dbReference type="EMBL" id="SFQ67247.1"/>
    </source>
</evidence>
<reference evidence="1 2" key="1">
    <citation type="submission" date="2016-10" db="EMBL/GenBank/DDBJ databases">
        <authorList>
            <person name="Varghese N."/>
            <person name="Submissions S."/>
        </authorList>
    </citation>
    <scope>NUCLEOTIDE SEQUENCE [LARGE SCALE GENOMIC DNA]</scope>
    <source>
        <strain evidence="1 2">DSM 13796</strain>
    </source>
</reference>